<gene>
    <name evidence="2" type="ORF">NOX80_03420</name>
</gene>
<feature type="transmembrane region" description="Helical" evidence="1">
    <location>
        <begin position="197"/>
        <end position="217"/>
    </location>
</feature>
<feature type="transmembrane region" description="Helical" evidence="1">
    <location>
        <begin position="96"/>
        <end position="116"/>
    </location>
</feature>
<evidence type="ECO:0000313" key="3">
    <source>
        <dbReference type="Proteomes" id="UP001059844"/>
    </source>
</evidence>
<accession>A0ABY5ITU0</accession>
<reference evidence="2" key="1">
    <citation type="submission" date="2022-07" db="EMBL/GenBank/DDBJ databases">
        <title>Isolation, identification, and degradation of a PFOSA degrading strain from sewage treatment plant.</title>
        <authorList>
            <person name="Zhang L."/>
            <person name="Huo Y."/>
        </authorList>
    </citation>
    <scope>NUCLEOTIDE SEQUENCE</scope>
    <source>
        <strain evidence="2">C1</strain>
    </source>
</reference>
<evidence type="ECO:0000313" key="2">
    <source>
        <dbReference type="EMBL" id="UUC46258.1"/>
    </source>
</evidence>
<dbReference type="RefSeq" id="WP_256551926.1">
    <property type="nucleotide sequence ID" value="NZ_CP101751.1"/>
</dbReference>
<feature type="transmembrane region" description="Helical" evidence="1">
    <location>
        <begin position="170"/>
        <end position="191"/>
    </location>
</feature>
<protein>
    <submittedName>
        <fullName evidence="2">Uncharacterized protein</fullName>
    </submittedName>
</protein>
<feature type="transmembrane region" description="Helical" evidence="1">
    <location>
        <begin position="128"/>
        <end position="149"/>
    </location>
</feature>
<dbReference type="EMBL" id="CP101751">
    <property type="protein sequence ID" value="UUC46258.1"/>
    <property type="molecule type" value="Genomic_DNA"/>
</dbReference>
<keyword evidence="1" id="KW-1133">Transmembrane helix</keyword>
<sequence>MKNTKAEIRVVNEAEIEKLYAFTDKHYIPYYDLQTELVDHLANAIEAQWAINPELSFDEALQIEFKKFGIFGFTTILEQRQAALTKYYWGKIFSGYFTFFRFPKIVLLLIMTGVLYRTLLLSSYNNYIILTLFAMMGCLEIVTAFRWQVKIRQQQKVTGKKWLLHSIIRNIYIMIPVIMFGNSLNFLYKIAVNGTYGHWQILIFTFIIILLGFLEYVRIFKMPQLIEKETDKTIKSHQIVK</sequence>
<dbReference type="Proteomes" id="UP001059844">
    <property type="component" value="Chromosome"/>
</dbReference>
<keyword evidence="1" id="KW-0812">Transmembrane</keyword>
<keyword evidence="3" id="KW-1185">Reference proteome</keyword>
<proteinExistence type="predicted"/>
<evidence type="ECO:0000256" key="1">
    <source>
        <dbReference type="SAM" id="Phobius"/>
    </source>
</evidence>
<name>A0ABY5ITU0_9FLAO</name>
<keyword evidence="1" id="KW-0472">Membrane</keyword>
<organism evidence="2 3">
    <name type="scientific">Flavobacterium cerinum</name>
    <dbReference type="NCBI Taxonomy" id="2502784"/>
    <lineage>
        <taxon>Bacteria</taxon>
        <taxon>Pseudomonadati</taxon>
        <taxon>Bacteroidota</taxon>
        <taxon>Flavobacteriia</taxon>
        <taxon>Flavobacteriales</taxon>
        <taxon>Flavobacteriaceae</taxon>
        <taxon>Flavobacterium</taxon>
    </lineage>
</organism>